<dbReference type="InterPro" id="IPR004027">
    <property type="entry name" value="SEC_C_motif"/>
</dbReference>
<proteinExistence type="predicted"/>
<dbReference type="Gene3D" id="3.10.450.50">
    <property type="match status" value="1"/>
</dbReference>
<dbReference type="OrthoDB" id="21421at2"/>
<keyword evidence="3" id="KW-1185">Reference proteome</keyword>
<dbReference type="SUPFAM" id="SSF103642">
    <property type="entry name" value="Sec-C motif"/>
    <property type="match status" value="1"/>
</dbReference>
<dbReference type="Pfam" id="PF17775">
    <property type="entry name" value="YchJ_M-like"/>
    <property type="match status" value="1"/>
</dbReference>
<sequence>MKISSNAPCPCHSGKKYKQCCQPYHKGILPADALKLMRSRYSAFALGAADYIMATTHPNNPDYTEDKESWRQSILSFSNGTRFLGLKIHDFIDGSEEAFVTFEALFDSGILKEKSRFLKEGGKWLYESGEFKE</sequence>
<reference evidence="2 3" key="1">
    <citation type="journal article" date="2012" name="Stand. Genomic Sci.">
        <title>Complete genome sequence of the sulfur compounds oxidizing chemolithoautotroph Sulfuricurvum kujiense type strain (YK-1(T)).</title>
        <authorList>
            <person name="Han C."/>
            <person name="Kotsyurbenko O."/>
            <person name="Chertkov O."/>
            <person name="Held B."/>
            <person name="Lapidus A."/>
            <person name="Nolan M."/>
            <person name="Lucas S."/>
            <person name="Hammon N."/>
            <person name="Deshpande S."/>
            <person name="Cheng J.F."/>
            <person name="Tapia R."/>
            <person name="Goodwin L.A."/>
            <person name="Pitluck S."/>
            <person name="Liolios K."/>
            <person name="Pagani I."/>
            <person name="Ivanova N."/>
            <person name="Mavromatis K."/>
            <person name="Mikhailova N."/>
            <person name="Pati A."/>
            <person name="Chen A."/>
            <person name="Palaniappan K."/>
            <person name="Land M."/>
            <person name="Hauser L."/>
            <person name="Chang Y.J."/>
            <person name="Jeffries C.D."/>
            <person name="Brambilla E.M."/>
            <person name="Rohde M."/>
            <person name="Spring S."/>
            <person name="Sikorski J."/>
            <person name="Goker M."/>
            <person name="Woyke T."/>
            <person name="Bristow J."/>
            <person name="Eisen J.A."/>
            <person name="Markowitz V."/>
            <person name="Hugenholtz P."/>
            <person name="Kyrpides N.C."/>
            <person name="Klenk H.P."/>
            <person name="Detter J.C."/>
        </authorList>
    </citation>
    <scope>NUCLEOTIDE SEQUENCE [LARGE SCALE GENOMIC DNA]</scope>
    <source>
        <strain evidence="3">ATCC BAA-921 / DSM 16994 / JCM 11577 / YK-1</strain>
    </source>
</reference>
<organism evidence="2 3">
    <name type="scientific">Sulfuricurvum kujiense (strain ATCC BAA-921 / DSM 16994 / JCM 11577 / YK-1)</name>
    <dbReference type="NCBI Taxonomy" id="709032"/>
    <lineage>
        <taxon>Bacteria</taxon>
        <taxon>Pseudomonadati</taxon>
        <taxon>Campylobacterota</taxon>
        <taxon>Epsilonproteobacteria</taxon>
        <taxon>Campylobacterales</taxon>
        <taxon>Sulfurimonadaceae</taxon>
        <taxon>Sulfuricurvum</taxon>
    </lineage>
</organism>
<dbReference type="PANTHER" id="PTHR33747">
    <property type="entry name" value="UPF0225 PROTEIN SCO1677"/>
    <property type="match status" value="1"/>
</dbReference>
<feature type="domain" description="YchJ-like middle NTF2-like" evidence="1">
    <location>
        <begin position="33"/>
        <end position="129"/>
    </location>
</feature>
<dbReference type="RefSeq" id="WP_013459411.1">
    <property type="nucleotide sequence ID" value="NC_014762.1"/>
</dbReference>
<dbReference type="InterPro" id="IPR048469">
    <property type="entry name" value="YchJ-like_M"/>
</dbReference>
<dbReference type="Proteomes" id="UP000008721">
    <property type="component" value="Chromosome"/>
</dbReference>
<dbReference type="KEGG" id="sku:Sulku_0548"/>
<dbReference type="eggNOG" id="COG3012">
    <property type="taxonomic scope" value="Bacteria"/>
</dbReference>
<accession>E4U0B7</accession>
<dbReference type="EMBL" id="CP002355">
    <property type="protein sequence ID" value="ADR33214.1"/>
    <property type="molecule type" value="Genomic_DNA"/>
</dbReference>
<evidence type="ECO:0000259" key="1">
    <source>
        <dbReference type="Pfam" id="PF17775"/>
    </source>
</evidence>
<name>E4U0B7_SULKY</name>
<dbReference type="HOGENOM" id="CLU_099590_2_1_7"/>
<gene>
    <name evidence="2" type="ordered locus">Sulku_0548</name>
</gene>
<dbReference type="InterPro" id="IPR032710">
    <property type="entry name" value="NTF2-like_dom_sf"/>
</dbReference>
<evidence type="ECO:0000313" key="2">
    <source>
        <dbReference type="EMBL" id="ADR33214.1"/>
    </source>
</evidence>
<dbReference type="SUPFAM" id="SSF54427">
    <property type="entry name" value="NTF2-like"/>
    <property type="match status" value="1"/>
</dbReference>
<evidence type="ECO:0000313" key="3">
    <source>
        <dbReference type="Proteomes" id="UP000008721"/>
    </source>
</evidence>
<dbReference type="AlphaFoldDB" id="E4U0B7"/>
<protein>
    <submittedName>
        <fullName evidence="2">SEC-C motif domain protein</fullName>
    </submittedName>
</protein>
<dbReference type="PANTHER" id="PTHR33747:SF1">
    <property type="entry name" value="ADENYLATE CYCLASE-ASSOCIATED CAP C-TERMINAL DOMAIN-CONTAINING PROTEIN"/>
    <property type="match status" value="1"/>
</dbReference>
<dbReference type="Pfam" id="PF02810">
    <property type="entry name" value="SEC-C"/>
    <property type="match status" value="1"/>
</dbReference>